<feature type="domain" description="Trimeric autotransporter adhesin YadA-like head" evidence="12">
    <location>
        <begin position="19"/>
        <end position="43"/>
    </location>
</feature>
<keyword evidence="6" id="KW-0812">Transmembrane</keyword>
<comment type="similarity">
    <text evidence="3">Belongs to the autotransporter-2 (AT-2) (TC 1.B.40) family.</text>
</comment>
<dbReference type="InterPro" id="IPR005594">
    <property type="entry name" value="YadA_C"/>
</dbReference>
<keyword evidence="9" id="KW-0472">Membrane</keyword>
<evidence type="ECO:0000256" key="8">
    <source>
        <dbReference type="ARBA" id="ARBA00022927"/>
    </source>
</evidence>
<dbReference type="Pfam" id="PF03895">
    <property type="entry name" value="YadA_anchor"/>
    <property type="match status" value="1"/>
</dbReference>
<feature type="domain" description="Trimeric autotransporter adhesin YadA-like head" evidence="12">
    <location>
        <begin position="543"/>
        <end position="569"/>
    </location>
</feature>
<feature type="domain" description="Trimeric autotransporter adhesin YadA-like head" evidence="12">
    <location>
        <begin position="164"/>
        <end position="185"/>
    </location>
</feature>
<feature type="domain" description="Trimeric autotransporter adhesin YadA-like stalk" evidence="13">
    <location>
        <begin position="615"/>
        <end position="654"/>
    </location>
</feature>
<feature type="domain" description="Trimeric autotransporter adhesin YadA-like stalk" evidence="13">
    <location>
        <begin position="395"/>
        <end position="432"/>
    </location>
</feature>
<feature type="domain" description="Trimeric autotransporter adhesin YadA-like stalk" evidence="13">
    <location>
        <begin position="241"/>
        <end position="271"/>
    </location>
</feature>
<feature type="domain" description="Trimeric autotransporter adhesin YadA-like head" evidence="12">
    <location>
        <begin position="133"/>
        <end position="158"/>
    </location>
</feature>
<evidence type="ECO:0000256" key="3">
    <source>
        <dbReference type="ARBA" id="ARBA00005848"/>
    </source>
</evidence>
<evidence type="ECO:0000256" key="2">
    <source>
        <dbReference type="ARBA" id="ARBA00004442"/>
    </source>
</evidence>
<keyword evidence="10" id="KW-0998">Cell outer membrane</keyword>
<evidence type="ECO:0000256" key="1">
    <source>
        <dbReference type="ARBA" id="ARBA00004241"/>
    </source>
</evidence>
<feature type="domain" description="Trimeric autotransporter adhesin YadA-like head" evidence="12">
    <location>
        <begin position="73"/>
        <end position="99"/>
    </location>
</feature>
<feature type="non-terminal residue" evidence="14">
    <location>
        <position position="1"/>
    </location>
</feature>
<keyword evidence="8" id="KW-0653">Protein transport</keyword>
<comment type="subcellular location">
    <subcellularLocation>
        <location evidence="2">Cell outer membrane</location>
    </subcellularLocation>
    <subcellularLocation>
        <location evidence="1">Cell surface</location>
    </subcellularLocation>
</comment>
<dbReference type="InterPro" id="IPR008640">
    <property type="entry name" value="Adhesin_Head_dom"/>
</dbReference>
<name>A0A4R5TKN8_9GAMM</name>
<dbReference type="InterPro" id="IPR008635">
    <property type="entry name" value="Coiled_stalk_dom"/>
</dbReference>
<dbReference type="SUPFAM" id="SSF101967">
    <property type="entry name" value="Adhesin YadA, collagen-binding domain"/>
    <property type="match status" value="3"/>
</dbReference>
<dbReference type="EMBL" id="SMTF01000018">
    <property type="protein sequence ID" value="TDK20619.1"/>
    <property type="molecule type" value="Genomic_DNA"/>
</dbReference>
<feature type="domain" description="Trimeric autotransporter adhesin YadA-like head" evidence="12">
    <location>
        <begin position="101"/>
        <end position="125"/>
    </location>
</feature>
<dbReference type="InterPro" id="IPR045584">
    <property type="entry name" value="Pilin-like"/>
</dbReference>
<evidence type="ECO:0000256" key="7">
    <source>
        <dbReference type="ARBA" id="ARBA00022729"/>
    </source>
</evidence>
<proteinExistence type="inferred from homology"/>
<dbReference type="GO" id="GO:0009279">
    <property type="term" value="C:cell outer membrane"/>
    <property type="evidence" value="ECO:0007669"/>
    <property type="project" value="UniProtKB-SubCell"/>
</dbReference>
<dbReference type="CDD" id="cd12820">
    <property type="entry name" value="LbR_YadA-like"/>
    <property type="match status" value="2"/>
</dbReference>
<protein>
    <submittedName>
        <fullName evidence="14">Cell surface protein</fullName>
    </submittedName>
</protein>
<dbReference type="Proteomes" id="UP000294796">
    <property type="component" value="Unassembled WGS sequence"/>
</dbReference>
<dbReference type="GO" id="GO:0009986">
    <property type="term" value="C:cell surface"/>
    <property type="evidence" value="ECO:0007669"/>
    <property type="project" value="UniProtKB-SubCell"/>
</dbReference>
<evidence type="ECO:0000256" key="9">
    <source>
        <dbReference type="ARBA" id="ARBA00023136"/>
    </source>
</evidence>
<dbReference type="InterPro" id="IPR011049">
    <property type="entry name" value="Serralysin-like_metalloprot_C"/>
</dbReference>
<evidence type="ECO:0000256" key="6">
    <source>
        <dbReference type="ARBA" id="ARBA00022692"/>
    </source>
</evidence>
<evidence type="ECO:0000313" key="14">
    <source>
        <dbReference type="EMBL" id="TDK20619.1"/>
    </source>
</evidence>
<feature type="domain" description="Trimeric autotransporter adhesin YadA-like stalk" evidence="13">
    <location>
        <begin position="191"/>
        <end position="217"/>
    </location>
</feature>
<gene>
    <name evidence="14" type="ORF">E2F46_15520</name>
</gene>
<dbReference type="Pfam" id="PF05662">
    <property type="entry name" value="YadA_stalk"/>
    <property type="match status" value="5"/>
</dbReference>
<dbReference type="RefSeq" id="WP_207949612.1">
    <property type="nucleotide sequence ID" value="NZ_SMTF01000018.1"/>
</dbReference>
<comment type="caution">
    <text evidence="14">The sequence shown here is derived from an EMBL/GenBank/DDBJ whole genome shotgun (WGS) entry which is preliminary data.</text>
</comment>
<dbReference type="Pfam" id="PF05658">
    <property type="entry name" value="YadA_head"/>
    <property type="match status" value="9"/>
</dbReference>
<accession>A0A4R5TKN8</accession>
<keyword evidence="4" id="KW-0813">Transport</keyword>
<feature type="domain" description="Trimeric autotransporter adhesin YadA-like head" evidence="12">
    <location>
        <begin position="572"/>
        <end position="597"/>
    </location>
</feature>
<evidence type="ECO:0000313" key="15">
    <source>
        <dbReference type="Proteomes" id="UP000294796"/>
    </source>
</evidence>
<evidence type="ECO:0000256" key="10">
    <source>
        <dbReference type="ARBA" id="ARBA00023237"/>
    </source>
</evidence>
<keyword evidence="5" id="KW-1134">Transmembrane beta strand</keyword>
<feature type="domain" description="Trimeric autotransporter adhesin YadA-like C-terminal membrane anchor" evidence="11">
    <location>
        <begin position="702"/>
        <end position="752"/>
    </location>
</feature>
<reference evidence="14 15" key="1">
    <citation type="submission" date="2019-03" db="EMBL/GenBank/DDBJ databases">
        <title>Luteimonas zhaokaii sp.nov., isolated from the rectal contents of Plateau pika in Yushu, Qinghai Province, China.</title>
        <authorList>
            <person name="Zhang G."/>
        </authorList>
    </citation>
    <scope>NUCLEOTIDE SEQUENCE [LARGE SCALE GENOMIC DNA]</scope>
    <source>
        <strain evidence="14 15">B9</strain>
    </source>
</reference>
<evidence type="ECO:0000256" key="4">
    <source>
        <dbReference type="ARBA" id="ARBA00022448"/>
    </source>
</evidence>
<feature type="domain" description="Trimeric autotransporter adhesin YadA-like stalk" evidence="13">
    <location>
        <begin position="321"/>
        <end position="350"/>
    </location>
</feature>
<evidence type="ECO:0000259" key="11">
    <source>
        <dbReference type="Pfam" id="PF03895"/>
    </source>
</evidence>
<dbReference type="SUPFAM" id="SSF54523">
    <property type="entry name" value="Pili subunits"/>
    <property type="match status" value="1"/>
</dbReference>
<evidence type="ECO:0000259" key="13">
    <source>
        <dbReference type="Pfam" id="PF05662"/>
    </source>
</evidence>
<evidence type="ECO:0000256" key="5">
    <source>
        <dbReference type="ARBA" id="ARBA00022452"/>
    </source>
</evidence>
<organism evidence="14 15">
    <name type="scientific">Luteimonas aestuarii</name>
    <dbReference type="NCBI Taxonomy" id="453837"/>
    <lineage>
        <taxon>Bacteria</taxon>
        <taxon>Pseudomonadati</taxon>
        <taxon>Pseudomonadota</taxon>
        <taxon>Gammaproteobacteria</taxon>
        <taxon>Lysobacterales</taxon>
        <taxon>Lysobacteraceae</taxon>
        <taxon>Luteimonas</taxon>
    </lineage>
</organism>
<feature type="domain" description="Trimeric autotransporter adhesin YadA-like head" evidence="12">
    <location>
        <begin position="499"/>
        <end position="525"/>
    </location>
</feature>
<keyword evidence="7" id="KW-0732">Signal</keyword>
<keyword evidence="15" id="KW-1185">Reference proteome</keyword>
<dbReference type="GO" id="GO:0015031">
    <property type="term" value="P:protein transport"/>
    <property type="evidence" value="ECO:0007669"/>
    <property type="project" value="UniProtKB-KW"/>
</dbReference>
<dbReference type="Gene3D" id="1.20.5.170">
    <property type="match status" value="3"/>
</dbReference>
<evidence type="ECO:0000259" key="12">
    <source>
        <dbReference type="Pfam" id="PF05658"/>
    </source>
</evidence>
<dbReference type="Gene3D" id="3.30.1300.30">
    <property type="entry name" value="GSPII I/J protein-like"/>
    <property type="match status" value="1"/>
</dbReference>
<dbReference type="AlphaFoldDB" id="A0A4R5TKN8"/>
<feature type="domain" description="Trimeric autotransporter adhesin YadA-like head" evidence="12">
    <location>
        <begin position="45"/>
        <end position="71"/>
    </location>
</feature>
<dbReference type="Gene3D" id="2.150.10.10">
    <property type="entry name" value="Serralysin-like metalloprotease, C-terminal"/>
    <property type="match status" value="3"/>
</dbReference>
<sequence>AVADQANATALGAYAQAMGEYAVAVGSESVASGFASTATGSGAEATGVESAAFGAGAVAGEDYATALGANANATGFNGTAVGSYAIASGADSTALGADAEASGEASVAVGRGSIASGFDSVAVGGSGSLATEASGDSSTAIGGGAYAAGSGSTALGNAAQAFADGSVALGQGSVADRSNSISVGSAGSERQITNVAAGTQDTDAVNLAQLNAVSAVADMAVLYDDASRGSITLAGADGTLITNLAAGEVSETSTDAINGGQLFQTNERVTVVEGRVTVVEGRVDDIDDRLGDVEGITANAVVYDDADKGVITLGGVDGTVITNVAAGEVSETSTDAINGSQLFETNQRVTLVEGRVDDLDTRVGDIEGVAANSVQYDDDDRGSVTFAGDDGTQLRNVAAGAVAAGSMDAINGGQMYDAMASAAQIFGGGAAVTAFGTLSAPTYVIQGASFFNVGDALGAIDAQISMIGNRLTSIENNGGVSPRIVVGGEPSGGDDASIADGSNAIAIGSNASAQAGNGVAVGANASVDAANGTAMGANASIAAGATNAVAVGQGATVSASGGTAVGQGASVTGTNGTALGHGASASADNSVALGQGSVANRANTVSVGSAGNERQVTNVAAGTQATDAVNVAQLESTATQAVATANAYTDQRFNAWSDSFGAYQQQLEQRFTDQDRRIDRQGAMGAAMLNMATSAAGIRTQNRVGVGIGFQGGESALSVGYQRAISDRATVTFGGAFSGDEKSVGVGAGFGW</sequence>